<dbReference type="GO" id="GO:0004114">
    <property type="term" value="F:3',5'-cyclic-nucleotide phosphodiesterase activity"/>
    <property type="evidence" value="ECO:0007669"/>
    <property type="project" value="UniProtKB-EC"/>
</dbReference>
<protein>
    <submittedName>
        <fullName evidence="6">3',5'-cyclic-nucleotide phosphodiesterase</fullName>
        <ecNumber evidence="6">3.1.4.17</ecNumber>
    </submittedName>
</protein>
<keyword evidence="3" id="KW-0408">Iron</keyword>
<keyword evidence="2 6" id="KW-0378">Hydrolase</keyword>
<dbReference type="PATRIC" id="fig|1048808.3.peg.1640"/>
<evidence type="ECO:0000256" key="2">
    <source>
        <dbReference type="ARBA" id="ARBA00022801"/>
    </source>
</evidence>
<evidence type="ECO:0000256" key="4">
    <source>
        <dbReference type="ARBA" id="ARBA00025742"/>
    </source>
</evidence>
<evidence type="ECO:0000256" key="1">
    <source>
        <dbReference type="ARBA" id="ARBA00022723"/>
    </source>
</evidence>
<dbReference type="Gene3D" id="3.60.21.10">
    <property type="match status" value="1"/>
</dbReference>
<organism evidence="6 7">
    <name type="scientific">endosymbiont of Riftia pachyptila</name>
    <name type="common">vent Ph05</name>
    <dbReference type="NCBI Taxonomy" id="1048808"/>
    <lineage>
        <taxon>Bacteria</taxon>
        <taxon>Pseudomonadati</taxon>
        <taxon>Pseudomonadota</taxon>
        <taxon>Gammaproteobacteria</taxon>
        <taxon>sulfur-oxidizing symbionts</taxon>
    </lineage>
</organism>
<name>G2DDF9_9GAMM</name>
<sequence>MANCHYDHRLCSDPLEKQNLLHGIFISRLTTLFRKVFLDYYNSYFAEQASKTKPADALAGDKKLIAMGTEPTNDSKLFDDLPDGAITLLQLSDSHIYADQDRCLVGINTQDSLDQVIALARQQLSTPDLLLATGDLVHDASAAGYQRIAERLSAFGCPVYCLPGNHDVPKVMQEHLNRPPLYCLPSLQRGNWSIIFLDSTIPGKPGGHLDDAQLELLSETLNRHPKHHTLITMHHHPVPVGSAWMDTMALVNPEPLFHLLEQHSQVRAVLFGHIHQEFDTKHRGIRLIGTPSTCIQFIAGQDKFGIDSKPPGYRAMVLLESGEIRTEVRLLQALPLGLDLSSGGY</sequence>
<evidence type="ECO:0000313" key="6">
    <source>
        <dbReference type="EMBL" id="EGV51360.1"/>
    </source>
</evidence>
<accession>G2DDF9</accession>
<keyword evidence="7" id="KW-1185">Reference proteome</keyword>
<dbReference type="PANTHER" id="PTHR42988">
    <property type="entry name" value="PHOSPHOHYDROLASE"/>
    <property type="match status" value="1"/>
</dbReference>
<evidence type="ECO:0000259" key="5">
    <source>
        <dbReference type="Pfam" id="PF00149"/>
    </source>
</evidence>
<dbReference type="CDD" id="cd07402">
    <property type="entry name" value="MPP_GpdQ"/>
    <property type="match status" value="1"/>
</dbReference>
<reference evidence="6" key="1">
    <citation type="journal article" date="2011" name="ISME J.">
        <title>The endosymbionts of the deep-sea tubeworms Riftia pachyptila and Tevnia jerichonana share an identical physiology as revealed by proteogenomic analyses.</title>
        <authorList>
            <person name="Gardebrecht A."/>
            <person name="Markert S."/>
            <person name="Felbeck H."/>
            <person name="Thuermer A."/>
            <person name="Albrecht D."/>
            <person name="Wollherr A."/>
            <person name="Kabisch J."/>
            <person name="Lehmann R."/>
            <person name="Daniel R."/>
            <person name="Liesegang H."/>
            <person name="Hecker M."/>
            <person name="Sievert S.M."/>
            <person name="Schweder T."/>
        </authorList>
    </citation>
    <scope>NUCLEOTIDE SEQUENCE [LARGE SCALE GENOMIC DNA]</scope>
</reference>
<dbReference type="EMBL" id="AFOC01000040">
    <property type="protein sequence ID" value="EGV51360.1"/>
    <property type="molecule type" value="Genomic_DNA"/>
</dbReference>
<dbReference type="NCBIfam" id="NF008359">
    <property type="entry name" value="PRK11148.1"/>
    <property type="match status" value="1"/>
</dbReference>
<keyword evidence="1" id="KW-0479">Metal-binding</keyword>
<dbReference type="InterPro" id="IPR026575">
    <property type="entry name" value="GpdQ/CpdA-like"/>
</dbReference>
<evidence type="ECO:0000313" key="7">
    <source>
        <dbReference type="Proteomes" id="UP000004491"/>
    </source>
</evidence>
<dbReference type="InterPro" id="IPR029052">
    <property type="entry name" value="Metallo-depent_PP-like"/>
</dbReference>
<dbReference type="InterPro" id="IPR004843">
    <property type="entry name" value="Calcineurin-like_PHP"/>
</dbReference>
<gene>
    <name evidence="6" type="ORF">Rifp1Sym_bm00210</name>
</gene>
<dbReference type="SUPFAM" id="SSF56300">
    <property type="entry name" value="Metallo-dependent phosphatases"/>
    <property type="match status" value="1"/>
</dbReference>
<dbReference type="PANTHER" id="PTHR42988:SF2">
    <property type="entry name" value="CYCLIC NUCLEOTIDE PHOSPHODIESTERASE CBUA0032-RELATED"/>
    <property type="match status" value="1"/>
</dbReference>
<comment type="similarity">
    <text evidence="4">Belongs to the cyclic nucleotide phosphodiesterase class-III family.</text>
</comment>
<comment type="caution">
    <text evidence="6">The sequence shown here is derived from an EMBL/GenBank/DDBJ whole genome shotgun (WGS) entry which is preliminary data.</text>
</comment>
<dbReference type="InterPro" id="IPR050884">
    <property type="entry name" value="CNP_phosphodiesterase-III"/>
</dbReference>
<dbReference type="Proteomes" id="UP000004491">
    <property type="component" value="Unassembled WGS sequence"/>
</dbReference>
<dbReference type="Pfam" id="PF00149">
    <property type="entry name" value="Metallophos"/>
    <property type="match status" value="1"/>
</dbReference>
<proteinExistence type="inferred from homology"/>
<dbReference type="AlphaFoldDB" id="G2DDF9"/>
<dbReference type="EC" id="3.1.4.17" evidence="6"/>
<evidence type="ECO:0000256" key="3">
    <source>
        <dbReference type="ARBA" id="ARBA00023004"/>
    </source>
</evidence>
<feature type="domain" description="Calcineurin-like phosphoesterase" evidence="5">
    <location>
        <begin position="87"/>
        <end position="276"/>
    </location>
</feature>
<dbReference type="GO" id="GO:0046872">
    <property type="term" value="F:metal ion binding"/>
    <property type="evidence" value="ECO:0007669"/>
    <property type="project" value="UniProtKB-KW"/>
</dbReference>